<feature type="domain" description="C2H2-type" evidence="2">
    <location>
        <begin position="55"/>
        <end position="84"/>
    </location>
</feature>
<dbReference type="Proteomes" id="UP000283269">
    <property type="component" value="Unassembled WGS sequence"/>
</dbReference>
<evidence type="ECO:0000256" key="1">
    <source>
        <dbReference type="SAM" id="MobiDB-lite"/>
    </source>
</evidence>
<organism evidence="3 4">
    <name type="scientific">Psilocybe cyanescens</name>
    <dbReference type="NCBI Taxonomy" id="93625"/>
    <lineage>
        <taxon>Eukaryota</taxon>
        <taxon>Fungi</taxon>
        <taxon>Dikarya</taxon>
        <taxon>Basidiomycota</taxon>
        <taxon>Agaricomycotina</taxon>
        <taxon>Agaricomycetes</taxon>
        <taxon>Agaricomycetidae</taxon>
        <taxon>Agaricales</taxon>
        <taxon>Agaricineae</taxon>
        <taxon>Strophariaceae</taxon>
        <taxon>Psilocybe</taxon>
    </lineage>
</organism>
<dbReference type="AlphaFoldDB" id="A0A409WMI0"/>
<protein>
    <recommendedName>
        <fullName evidence="2">C2H2-type domain-containing protein</fullName>
    </recommendedName>
</protein>
<feature type="compositionally biased region" description="Low complexity" evidence="1">
    <location>
        <begin position="293"/>
        <end position="304"/>
    </location>
</feature>
<dbReference type="SMART" id="SM00355">
    <property type="entry name" value="ZnF_C2H2"/>
    <property type="match status" value="2"/>
</dbReference>
<dbReference type="EMBL" id="NHYD01003368">
    <property type="protein sequence ID" value="PPQ79692.1"/>
    <property type="molecule type" value="Genomic_DNA"/>
</dbReference>
<dbReference type="InParanoid" id="A0A409WMI0"/>
<gene>
    <name evidence="3" type="ORF">CVT25_003266</name>
</gene>
<feature type="region of interest" description="Disordered" evidence="1">
    <location>
        <begin position="278"/>
        <end position="304"/>
    </location>
</feature>
<dbReference type="OrthoDB" id="2576496at2759"/>
<accession>A0A409WMI0</accession>
<feature type="compositionally biased region" description="Polar residues" evidence="1">
    <location>
        <begin position="166"/>
        <end position="186"/>
    </location>
</feature>
<proteinExistence type="predicted"/>
<evidence type="ECO:0000313" key="3">
    <source>
        <dbReference type="EMBL" id="PPQ79692.1"/>
    </source>
</evidence>
<dbReference type="STRING" id="93625.A0A409WMI0"/>
<feature type="domain" description="C2H2-type" evidence="2">
    <location>
        <begin position="90"/>
        <end position="116"/>
    </location>
</feature>
<feature type="compositionally biased region" description="Basic and acidic residues" evidence="1">
    <location>
        <begin position="192"/>
        <end position="211"/>
    </location>
</feature>
<name>A0A409WMI0_PSICY</name>
<comment type="caution">
    <text evidence="3">The sequence shown here is derived from an EMBL/GenBank/DDBJ whole genome shotgun (WGS) entry which is preliminary data.</text>
</comment>
<reference evidence="3 4" key="1">
    <citation type="journal article" date="2018" name="Evol. Lett.">
        <title>Horizontal gene cluster transfer increased hallucinogenic mushroom diversity.</title>
        <authorList>
            <person name="Reynolds H.T."/>
            <person name="Vijayakumar V."/>
            <person name="Gluck-Thaler E."/>
            <person name="Korotkin H.B."/>
            <person name="Matheny P.B."/>
            <person name="Slot J.C."/>
        </authorList>
    </citation>
    <scope>NUCLEOTIDE SEQUENCE [LARGE SCALE GENOMIC DNA]</scope>
    <source>
        <strain evidence="3 4">2631</strain>
    </source>
</reference>
<sequence length="304" mass="34290">MSTVRLCQQDVLDVAKNLIRTAGWQCEWNIASINKPTMCRTLLVSWQAYLKTHQYACRLPRCSLSSGVAITSYEDLIKHLQLSHLNRSALQCPIKGCDSISFTRHGALENHFLDVHPEMVNKTVSLPSPMLLQSWLPFRPGDIERLPPLPTHVSAGTVLLPTVQGTWQHRPSTPHNSDTKNLQTHSSPKKTARMDVGDSKPKEDTTEEPHEFMFDDLPIQLTERGVYSHTPAYESTVREIGPHFDVSRPQPQLDPKAYGNRILPATILYDAWRRQNEGQFTFSSDEEDEEEGQGSAQAEDIIPA</sequence>
<evidence type="ECO:0000313" key="4">
    <source>
        <dbReference type="Proteomes" id="UP000283269"/>
    </source>
</evidence>
<feature type="region of interest" description="Disordered" evidence="1">
    <location>
        <begin position="166"/>
        <end position="211"/>
    </location>
</feature>
<evidence type="ECO:0000259" key="2">
    <source>
        <dbReference type="SMART" id="SM00355"/>
    </source>
</evidence>
<keyword evidence="4" id="KW-1185">Reference proteome</keyword>
<dbReference type="InterPro" id="IPR013087">
    <property type="entry name" value="Znf_C2H2_type"/>
</dbReference>